<name>Q0J2S3_ORYSJ</name>
<gene>
    <name evidence="12" type="ordered locus">Os09g0308500</name>
</gene>
<dbReference type="GO" id="GO:0009626">
    <property type="term" value="P:plant-type hypersensitive response"/>
    <property type="evidence" value="ECO:0007669"/>
    <property type="project" value="UniProtKB-ARBA"/>
</dbReference>
<dbReference type="Pfam" id="PF23559">
    <property type="entry name" value="WHD_DRP"/>
    <property type="match status" value="1"/>
</dbReference>
<comment type="similarity">
    <text evidence="1">Belongs to the disease resistance NB-LRR family.</text>
</comment>
<evidence type="ECO:0000256" key="2">
    <source>
        <dbReference type="ARBA" id="ARBA00022614"/>
    </source>
</evidence>
<dbReference type="Gene3D" id="1.10.8.430">
    <property type="entry name" value="Helical domain of apoptotic protease-activating factors"/>
    <property type="match status" value="1"/>
</dbReference>
<dbReference type="SUPFAM" id="SSF52058">
    <property type="entry name" value="L domain-like"/>
    <property type="match status" value="1"/>
</dbReference>
<reference evidence="13" key="2">
    <citation type="journal article" date="2008" name="Nucleic Acids Res.">
        <title>The rice annotation project database (RAP-DB): 2008 update.</title>
        <authorList>
            <consortium name="The rice annotation project (RAP)"/>
        </authorList>
    </citation>
    <scope>GENOME REANNOTATION</scope>
    <source>
        <strain evidence="13">cv. Nipponbare</strain>
    </source>
</reference>
<feature type="domain" description="Disease resistance R13L4/SHOC-2-like LRR" evidence="11">
    <location>
        <begin position="624"/>
        <end position="959"/>
    </location>
</feature>
<dbReference type="InterPro" id="IPR027417">
    <property type="entry name" value="P-loop_NTPase"/>
</dbReference>
<dbReference type="InterPro" id="IPR041118">
    <property type="entry name" value="Rx_N"/>
</dbReference>
<evidence type="ECO:0000256" key="5">
    <source>
        <dbReference type="ARBA" id="ARBA00022821"/>
    </source>
</evidence>
<reference evidence="12 13" key="1">
    <citation type="journal article" date="2005" name="Nature">
        <title>The map-based sequence of the rice genome.</title>
        <authorList>
            <consortium name="International rice genome sequencing project (IRGSP)"/>
            <person name="Matsumoto T."/>
            <person name="Wu J."/>
            <person name="Kanamori H."/>
            <person name="Katayose Y."/>
            <person name="Fujisawa M."/>
            <person name="Namiki N."/>
            <person name="Mizuno H."/>
            <person name="Yamamoto K."/>
            <person name="Antonio B.A."/>
            <person name="Baba T."/>
            <person name="Sakata K."/>
            <person name="Nagamura Y."/>
            <person name="Aoki H."/>
            <person name="Arikawa K."/>
            <person name="Arita K."/>
            <person name="Bito T."/>
            <person name="Chiden Y."/>
            <person name="Fujitsuka N."/>
            <person name="Fukunaka R."/>
            <person name="Hamada M."/>
            <person name="Harada C."/>
            <person name="Hayashi A."/>
            <person name="Hijishita S."/>
            <person name="Honda M."/>
            <person name="Hosokawa S."/>
            <person name="Ichikawa Y."/>
            <person name="Idonuma A."/>
            <person name="Iijima M."/>
            <person name="Ikeda M."/>
            <person name="Ikeno M."/>
            <person name="Ito K."/>
            <person name="Ito S."/>
            <person name="Ito T."/>
            <person name="Ito Y."/>
            <person name="Ito Y."/>
            <person name="Iwabuchi A."/>
            <person name="Kamiya K."/>
            <person name="Karasawa W."/>
            <person name="Kurita K."/>
            <person name="Katagiri S."/>
            <person name="Kikuta A."/>
            <person name="Kobayashi H."/>
            <person name="Kobayashi N."/>
            <person name="Machita K."/>
            <person name="Maehara T."/>
            <person name="Masukawa M."/>
            <person name="Mizubayashi T."/>
            <person name="Mukai Y."/>
            <person name="Nagasaki H."/>
            <person name="Nagata Y."/>
            <person name="Naito S."/>
            <person name="Nakashima M."/>
            <person name="Nakama Y."/>
            <person name="Nakamichi Y."/>
            <person name="Nakamura M."/>
            <person name="Meguro A."/>
            <person name="Negishi M."/>
            <person name="Ohta I."/>
            <person name="Ohta T."/>
            <person name="Okamoto M."/>
            <person name="Ono N."/>
            <person name="Saji S."/>
            <person name="Sakaguchi M."/>
            <person name="Sakai K."/>
            <person name="Shibata M."/>
            <person name="Shimokawa T."/>
            <person name="Song J."/>
            <person name="Takazaki Y."/>
            <person name="Terasawa K."/>
            <person name="Tsugane M."/>
            <person name="Tsuji K."/>
            <person name="Ueda S."/>
            <person name="Waki K."/>
            <person name="Yamagata H."/>
            <person name="Yamamoto M."/>
            <person name="Yamamoto S."/>
            <person name="Yamane H."/>
            <person name="Yoshiki S."/>
            <person name="Yoshihara R."/>
            <person name="Yukawa K."/>
            <person name="Zhong H."/>
            <person name="Yano M."/>
            <person name="Yuan Q."/>
            <person name="Ouyang S."/>
            <person name="Liu J."/>
            <person name="Jones K.M."/>
            <person name="Gansberger K."/>
            <person name="Moffat K."/>
            <person name="Hill J."/>
            <person name="Bera J."/>
            <person name="Fadrosh D."/>
            <person name="Jin S."/>
            <person name="Johri S."/>
            <person name="Kim M."/>
            <person name="Overton L."/>
            <person name="Reardon M."/>
            <person name="Tsitrin T."/>
            <person name="Vuong H."/>
            <person name="Weaver B."/>
            <person name="Ciecko A."/>
            <person name="Tallon L."/>
            <person name="Jackson J."/>
            <person name="Pai G."/>
            <person name="Aken S.V."/>
            <person name="Utterback T."/>
            <person name="Reidmuller S."/>
            <person name="Feldblyum T."/>
            <person name="Hsiao J."/>
            <person name="Zismann V."/>
            <person name="Iobst S."/>
            <person name="de Vazeille A.R."/>
            <person name="Buell C.R."/>
            <person name="Ying K."/>
            <person name="Li Y."/>
            <person name="Lu T."/>
            <person name="Huang Y."/>
            <person name="Zhao Q."/>
            <person name="Feng Q."/>
            <person name="Zhang L."/>
            <person name="Zhu J."/>
            <person name="Weng Q."/>
            <person name="Mu J."/>
            <person name="Lu Y."/>
            <person name="Fan D."/>
            <person name="Liu Y."/>
            <person name="Guan J."/>
            <person name="Zhang Y."/>
            <person name="Yu S."/>
            <person name="Liu X."/>
            <person name="Zhang Y."/>
            <person name="Hong G."/>
            <person name="Han B."/>
            <person name="Choisne N."/>
            <person name="Demange N."/>
            <person name="Orjeda G."/>
            <person name="Samain S."/>
            <person name="Cattolico L."/>
            <person name="Pelletier E."/>
            <person name="Couloux A."/>
            <person name="Segurens B."/>
            <person name="Wincker P."/>
            <person name="D'Hont A."/>
            <person name="Scarpelli C."/>
            <person name="Weissenbach J."/>
            <person name="Salanoubat M."/>
            <person name="Quetier F."/>
            <person name="Yu Y."/>
            <person name="Kim H.R."/>
            <person name="Rambo T."/>
            <person name="Currie J."/>
            <person name="Collura K."/>
            <person name="Luo M."/>
            <person name="Yang T."/>
            <person name="Ammiraju J.S.S."/>
            <person name="Engler F."/>
            <person name="Soderlund C."/>
            <person name="Wing R.A."/>
            <person name="Palmer L.E."/>
            <person name="de la Bastide M."/>
            <person name="Spiegel L."/>
            <person name="Nascimento L."/>
            <person name="Zutavern T."/>
            <person name="O'Shaughnessy A."/>
            <person name="Dike S."/>
            <person name="Dedhia N."/>
            <person name="Preston R."/>
            <person name="Balija V."/>
            <person name="McCombie W.R."/>
            <person name="Chow T."/>
            <person name="Chen H."/>
            <person name="Chung M."/>
            <person name="Chen C."/>
            <person name="Shaw J."/>
            <person name="Wu H."/>
            <person name="Hsiao K."/>
            <person name="Chao Y."/>
            <person name="Chu M."/>
            <person name="Cheng C."/>
            <person name="Hour A."/>
            <person name="Lee P."/>
            <person name="Lin S."/>
            <person name="Lin Y."/>
            <person name="Liou J."/>
            <person name="Liu S."/>
            <person name="Hsing Y."/>
            <person name="Raghuvanshi S."/>
            <person name="Mohanty A."/>
            <person name="Bharti A.K."/>
            <person name="Gaur A."/>
            <person name="Gupta V."/>
            <person name="Kumar D."/>
            <person name="Ravi V."/>
            <person name="Vij S."/>
            <person name="Kapur A."/>
            <person name="Khurana P."/>
            <person name="Khurana P."/>
            <person name="Khurana J.P."/>
            <person name="Tyagi A.K."/>
            <person name="Gaikwad K."/>
            <person name="Singh A."/>
            <person name="Dalal V."/>
            <person name="Srivastava S."/>
            <person name="Dixit A."/>
            <person name="Pal A.K."/>
            <person name="Ghazi I.A."/>
            <person name="Yadav M."/>
            <person name="Pandit A."/>
            <person name="Bhargava A."/>
            <person name="Sureshbabu K."/>
            <person name="Batra K."/>
            <person name="Sharma T.R."/>
            <person name="Mohapatra T."/>
            <person name="Singh N.K."/>
            <person name="Messing J."/>
            <person name="Nelson A.B."/>
            <person name="Fuks G."/>
            <person name="Kavchok S."/>
            <person name="Keizer G."/>
            <person name="Linton E."/>
            <person name="Llaca V."/>
            <person name="Song R."/>
            <person name="Tanyolac B."/>
            <person name="Young S."/>
            <person name="Ho-Il K."/>
            <person name="Hahn J.H."/>
            <person name="Sangsakoo G."/>
            <person name="Vanavichit A."/>
            <person name="de Mattos Luiz.A.T."/>
            <person name="Zimmer P.D."/>
            <person name="Malone G."/>
            <person name="Dellagostin O."/>
            <person name="de Oliveira A.C."/>
            <person name="Bevan M."/>
            <person name="Bancroft I."/>
            <person name="Minx P."/>
            <person name="Cordum H."/>
            <person name="Wilson R."/>
            <person name="Cheng Z."/>
            <person name="Jin W."/>
            <person name="Jiang J."/>
            <person name="Leong S.A."/>
            <person name="Iwama H."/>
            <person name="Gojobori T."/>
            <person name="Itoh T."/>
            <person name="Niimura Y."/>
            <person name="Fujii Y."/>
            <person name="Habara T."/>
            <person name="Sakai H."/>
            <person name="Sato Y."/>
            <person name="Wilson G."/>
            <person name="Kumar K."/>
            <person name="McCouch S."/>
            <person name="Juretic N."/>
            <person name="Hoen D."/>
            <person name="Wright S."/>
            <person name="Bruskiewich R."/>
            <person name="Bureau T."/>
            <person name="Miyao A."/>
            <person name="Hirochika H."/>
            <person name="Nishikawa T."/>
            <person name="Kadowaki K."/>
            <person name="Sugiura M."/>
            <person name="Burr B."/>
            <person name="Sasaki T."/>
        </authorList>
    </citation>
    <scope>NUCLEOTIDE SEQUENCE [LARGE SCALE GENOMIC DNA]</scope>
    <source>
        <strain evidence="13">cv. Nipponbare</strain>
    </source>
</reference>
<keyword evidence="6" id="KW-0175">Coiled coil</keyword>
<organism evidence="12 13">
    <name type="scientific">Oryza sativa subsp. japonica</name>
    <name type="common">Rice</name>
    <dbReference type="NCBI Taxonomy" id="39947"/>
    <lineage>
        <taxon>Eukaryota</taxon>
        <taxon>Viridiplantae</taxon>
        <taxon>Streptophyta</taxon>
        <taxon>Embryophyta</taxon>
        <taxon>Tracheophyta</taxon>
        <taxon>Spermatophyta</taxon>
        <taxon>Magnoliopsida</taxon>
        <taxon>Liliopsida</taxon>
        <taxon>Poales</taxon>
        <taxon>Poaceae</taxon>
        <taxon>BOP clade</taxon>
        <taxon>Oryzoideae</taxon>
        <taxon>Oryzeae</taxon>
        <taxon>Oryzinae</taxon>
        <taxon>Oryza</taxon>
        <taxon>Oryza sativa</taxon>
    </lineage>
</organism>
<evidence type="ECO:0000259" key="10">
    <source>
        <dbReference type="Pfam" id="PF23559"/>
    </source>
</evidence>
<dbReference type="Proteomes" id="UP000000763">
    <property type="component" value="Chromosome 9"/>
</dbReference>
<dbReference type="Pfam" id="PF00931">
    <property type="entry name" value="NB-ARC"/>
    <property type="match status" value="1"/>
</dbReference>
<dbReference type="GO" id="GO:0042742">
    <property type="term" value="P:defense response to bacterium"/>
    <property type="evidence" value="ECO:0007669"/>
    <property type="project" value="UniProtKB-ARBA"/>
</dbReference>
<evidence type="ECO:0000259" key="11">
    <source>
        <dbReference type="Pfam" id="PF23598"/>
    </source>
</evidence>
<accession>Q0J2S3</accession>
<dbReference type="Gene3D" id="3.80.10.10">
    <property type="entry name" value="Ribonuclease Inhibitor"/>
    <property type="match status" value="2"/>
</dbReference>
<evidence type="ECO:0000256" key="1">
    <source>
        <dbReference type="ARBA" id="ARBA00008894"/>
    </source>
</evidence>
<evidence type="ECO:0000256" key="4">
    <source>
        <dbReference type="ARBA" id="ARBA00022741"/>
    </source>
</evidence>
<dbReference type="InterPro" id="IPR055414">
    <property type="entry name" value="LRR_R13L4/SHOC2-like"/>
</dbReference>
<evidence type="ECO:0000259" key="8">
    <source>
        <dbReference type="Pfam" id="PF00931"/>
    </source>
</evidence>
<dbReference type="Pfam" id="PF18052">
    <property type="entry name" value="Rx_N"/>
    <property type="match status" value="1"/>
</dbReference>
<feature type="domain" description="Disease resistance protein winged helix" evidence="10">
    <location>
        <begin position="497"/>
        <end position="564"/>
    </location>
</feature>
<evidence type="ECO:0000256" key="7">
    <source>
        <dbReference type="SAM" id="MobiDB-lite"/>
    </source>
</evidence>
<dbReference type="SUPFAM" id="SSF52540">
    <property type="entry name" value="P-loop containing nucleoside triphosphate hydrolases"/>
    <property type="match status" value="1"/>
</dbReference>
<feature type="region of interest" description="Disordered" evidence="7">
    <location>
        <begin position="1"/>
        <end position="29"/>
    </location>
</feature>
<proteinExistence type="inferred from homology"/>
<dbReference type="PANTHER" id="PTHR23155:SF1095">
    <property type="entry name" value="OS05G0250700 PROTEIN"/>
    <property type="match status" value="1"/>
</dbReference>
<protein>
    <submittedName>
        <fullName evidence="12">Os09g0308500 protein</fullName>
    </submittedName>
</protein>
<dbReference type="Gene3D" id="1.10.10.10">
    <property type="entry name" value="Winged helix-like DNA-binding domain superfamily/Winged helix DNA-binding domain"/>
    <property type="match status" value="1"/>
</dbReference>
<dbReference type="Gene3D" id="1.20.5.4130">
    <property type="match status" value="1"/>
</dbReference>
<feature type="domain" description="Disease resistance N-terminal" evidence="9">
    <location>
        <begin position="69"/>
        <end position="149"/>
    </location>
</feature>
<dbReference type="InterPro" id="IPR003591">
    <property type="entry name" value="Leu-rich_rpt_typical-subtyp"/>
</dbReference>
<evidence type="ECO:0000313" key="12">
    <source>
        <dbReference type="EMBL" id="BAF24742.1"/>
    </source>
</evidence>
<dbReference type="InterPro" id="IPR058922">
    <property type="entry name" value="WHD_DRP"/>
</dbReference>
<feature type="domain" description="NB-ARC" evidence="8">
    <location>
        <begin position="249"/>
        <end position="408"/>
    </location>
</feature>
<keyword evidence="4" id="KW-0547">Nucleotide-binding</keyword>
<dbReference type="InterPro" id="IPR002182">
    <property type="entry name" value="NB-ARC"/>
</dbReference>
<dbReference type="InterPro" id="IPR044974">
    <property type="entry name" value="Disease_R_plants"/>
</dbReference>
<dbReference type="PRINTS" id="PR00364">
    <property type="entry name" value="DISEASERSIST"/>
</dbReference>
<evidence type="ECO:0000313" key="13">
    <source>
        <dbReference type="Proteomes" id="UP000000763"/>
    </source>
</evidence>
<dbReference type="GO" id="GO:0043531">
    <property type="term" value="F:ADP binding"/>
    <property type="evidence" value="ECO:0007669"/>
    <property type="project" value="InterPro"/>
</dbReference>
<evidence type="ECO:0000256" key="6">
    <source>
        <dbReference type="ARBA" id="ARBA00023054"/>
    </source>
</evidence>
<dbReference type="Gene3D" id="3.40.50.300">
    <property type="entry name" value="P-loop containing nucleotide triphosphate hydrolases"/>
    <property type="match status" value="1"/>
</dbReference>
<dbReference type="InterPro" id="IPR038005">
    <property type="entry name" value="RX-like_CC"/>
</dbReference>
<dbReference type="InterPro" id="IPR036388">
    <property type="entry name" value="WH-like_DNA-bd_sf"/>
</dbReference>
<dbReference type="PROSITE" id="PS51257">
    <property type="entry name" value="PROKAR_LIPOPROTEIN"/>
    <property type="match status" value="1"/>
</dbReference>
<keyword evidence="2" id="KW-0433">Leucine-rich repeat</keyword>
<dbReference type="GO" id="GO:0002758">
    <property type="term" value="P:innate immune response-activating signaling pathway"/>
    <property type="evidence" value="ECO:0007669"/>
    <property type="project" value="UniProtKB-ARBA"/>
</dbReference>
<feature type="compositionally biased region" description="Pro residues" evidence="7">
    <location>
        <begin position="10"/>
        <end position="23"/>
    </location>
</feature>
<sequence length="1380" mass="155067">MRQLRRPMLASPPLPLPASPPHGTPVSGAAAAACCNDDAWSASESATIDLHRRSQLSSTSGSLCLGDILIETMKEEASLMLGVSDEIRKLYDTLNSLKKFLQDAEKKHITSSYAQDWVRKLKGAMYEASDITDLVQIKAEERRISMDTSSGCFHSFLLCLQDPLFAHRIGSQIKSVNQKMDDLCKQAAQLNFITNLTDGNGKHKVIDKTAPGLVPRDAVGKKLEQDTRMLVEVLTKEEKASGGESNNVHVVANSDTESNNVTVVAILGIGGIGKTTLAKKIYSDQAVEDSFNTKIWLSVTQDFNEVDLLRTAIVAAGGDHCGAQEKSLLEPILVSALTAKKFLLVMDDIWNQKPWEKVLRVPTIKAGARGSRVLITTRNEGVAREMNAVHLHHVSKLGPQEAWAMLKEQLDLSGPETKRLKESGMKIVEKCDGLPLAIKVVGGVLCKRNKTENDWEKVLGNQVWSKIGLPDELNKAIYLSYEDLVPNLKQCFVYYSLFPKDEIIGPDKVVAMWTAEGFLGNDGNSTQLGMDYYKELIMRNLLEPHDDYYNQEYCLMHDVVRSFAQYVARDEALVVGDTENMTNLTLSNFFRLSISANEIEWSNLQKRHSLRTLLLFGNIKFKPGNSLSNLPFLRTIHIRDARCATLIGSLCHLKHLRYLELGYTNISALPQNIGKMKFLEHIGLRGCHSLAELPSSITELPKLRHLSIDETKINAIPRGFKRLENLEMLWGFPVHIIIENTGEYRCSLEELGPLSKLRKLKLIGLENVPYSSMATLAKLKTKENLICLELWCTSGVTVSGRVKESIAMADQEQIVDVFDKLYPPLCLEELTIGGYFGDKLPSWIMMPAKFLKNMRRLDLQDMANCAHLPSGLGQLQDLDCLVINRAPQIEQVGYDFFVQGGQRKTDNRNPSHAVFFPKLHELCLQGMIKWKEWTWEKHVEAMPVLSVLNIRNCKLHYLPPGLSYQAKALRRLSIANVQHLNCLENFSSVIKLDAYDNPDLERIANLPNMQNLTVVGCPKLMVFNNVKSLRSIQLGISEMETLPAYLQDTKLEQLEIACSLKLLKLMVKKESWSEWGKISNIMHVKGFASENGRRWYISYTKHPFSFDTNIEYTLELPGERERSYEALQLGEERARSLLISFLALVPFEEEESGKASSQAEKKHASPLLSCVKLLSLLVALMEEEEIDEESLQAEKHPSRHLSRVDLFPLAAPMEEQSDEAFLQAEKKHANPPMEEQIDEEPLQEEKHSGHLLSCVELFPLVARMKKEEKHPSHLFPLVAPMEDEIGEEDSDEVNLQVEEDHTDPLLSSAGLLALLPPLALVKFSQRKGFAMPKYQEQKAQMDQAVNLALEEGFEKWVSLGTDQLQPRSSTSPTKCNNSVS</sequence>
<feature type="region of interest" description="Disordered" evidence="7">
    <location>
        <begin position="1361"/>
        <end position="1380"/>
    </location>
</feature>
<keyword evidence="5" id="KW-0611">Plant defense</keyword>
<dbReference type="CDD" id="cd14798">
    <property type="entry name" value="RX-CC_like"/>
    <property type="match status" value="1"/>
</dbReference>
<dbReference type="SMART" id="SM00369">
    <property type="entry name" value="LRR_TYP"/>
    <property type="match status" value="3"/>
</dbReference>
<dbReference type="FunFam" id="1.10.10.10:FF:000322">
    <property type="entry name" value="Probable disease resistance protein At1g63360"/>
    <property type="match status" value="1"/>
</dbReference>
<dbReference type="InterPro" id="IPR042197">
    <property type="entry name" value="Apaf_helical"/>
</dbReference>
<evidence type="ECO:0000259" key="9">
    <source>
        <dbReference type="Pfam" id="PF18052"/>
    </source>
</evidence>
<dbReference type="InterPro" id="IPR032675">
    <property type="entry name" value="LRR_dom_sf"/>
</dbReference>
<keyword evidence="3" id="KW-0677">Repeat</keyword>
<dbReference type="Pfam" id="PF23598">
    <property type="entry name" value="LRR_14"/>
    <property type="match status" value="1"/>
</dbReference>
<dbReference type="KEGG" id="dosa:Os09g0308500"/>
<dbReference type="PANTHER" id="PTHR23155">
    <property type="entry name" value="DISEASE RESISTANCE PROTEIN RP"/>
    <property type="match status" value="1"/>
</dbReference>
<dbReference type="EMBL" id="AP008215">
    <property type="protein sequence ID" value="BAF24742.1"/>
    <property type="molecule type" value="Genomic_DNA"/>
</dbReference>
<evidence type="ECO:0000256" key="3">
    <source>
        <dbReference type="ARBA" id="ARBA00022737"/>
    </source>
</evidence>